<dbReference type="CDD" id="cd07036">
    <property type="entry name" value="TPP_PYR_E1-PDHc-beta_like"/>
    <property type="match status" value="1"/>
</dbReference>
<evidence type="ECO:0000256" key="1">
    <source>
        <dbReference type="ARBA" id="ARBA00001964"/>
    </source>
</evidence>
<keyword evidence="3" id="KW-0786">Thiamine pyrophosphate</keyword>
<protein>
    <submittedName>
        <fullName evidence="5">Alpha-ketoacid dehydrogenase subunit beta</fullName>
    </submittedName>
</protein>
<name>A0A547PUN2_9RHOB</name>
<dbReference type="FunFam" id="3.40.50.970:FF:000001">
    <property type="entry name" value="Pyruvate dehydrogenase E1 beta subunit"/>
    <property type="match status" value="1"/>
</dbReference>
<dbReference type="PANTHER" id="PTHR43257">
    <property type="entry name" value="PYRUVATE DEHYDROGENASE E1 COMPONENT BETA SUBUNIT"/>
    <property type="match status" value="1"/>
</dbReference>
<dbReference type="InterPro" id="IPR029061">
    <property type="entry name" value="THDP-binding"/>
</dbReference>
<dbReference type="PANTHER" id="PTHR43257:SF2">
    <property type="entry name" value="PYRUVATE DEHYDROGENASE E1 COMPONENT SUBUNIT BETA"/>
    <property type="match status" value="1"/>
</dbReference>
<evidence type="ECO:0000259" key="4">
    <source>
        <dbReference type="SMART" id="SM00861"/>
    </source>
</evidence>
<proteinExistence type="predicted"/>
<dbReference type="SUPFAM" id="SSF52518">
    <property type="entry name" value="Thiamin diphosphate-binding fold (THDP-binding)"/>
    <property type="match status" value="1"/>
</dbReference>
<sequence length="342" mass="36685">MSIMTYIGAIGAAQQEAMSADERVIIIGEDVEANVYGTTGGGKQRAEQGDFVQQFGQNRIRNTPISEEAIVGTAIGAAMTGLRPIVDLSYSSFLYMAMDQFVNQAAKNRYMFGGQSSIPVVFRSAMFYGLNTGAHHSDRPYPMFMNVPGLKIMAPASAADAKGLLRSAIDSDDPVLTFEAVPLWGQKEEVPEEEYRIPFGVARTRREGADVTVVGISGSVPLALQAAEDMAARGVSCEVIDPRTLVPLDSDAIVRSVEKTGRLVIAEPAHRTCGAAAEIAALVADKAHHALVAPIKRVCALDMQVPFSPALEAQIYPTRERIVAAIEAVCADQLMSENRRVG</sequence>
<reference evidence="5 6" key="1">
    <citation type="submission" date="2019-06" db="EMBL/GenBank/DDBJ databases">
        <title>Paenimaribius caenipelagi gen. nov., sp. nov., isolated from a tidal flat.</title>
        <authorList>
            <person name="Yoon J.-H."/>
        </authorList>
    </citation>
    <scope>NUCLEOTIDE SEQUENCE [LARGE SCALE GENOMIC DNA]</scope>
    <source>
        <strain evidence="5 6">JBTF-M29</strain>
    </source>
</reference>
<dbReference type="Gene3D" id="3.40.50.920">
    <property type="match status" value="1"/>
</dbReference>
<dbReference type="FunFam" id="3.40.50.920:FF:000001">
    <property type="entry name" value="Pyruvate dehydrogenase E1 beta subunit"/>
    <property type="match status" value="1"/>
</dbReference>
<dbReference type="Pfam" id="PF02779">
    <property type="entry name" value="Transket_pyr"/>
    <property type="match status" value="1"/>
</dbReference>
<dbReference type="GO" id="GO:0016491">
    <property type="term" value="F:oxidoreductase activity"/>
    <property type="evidence" value="ECO:0007669"/>
    <property type="project" value="UniProtKB-KW"/>
</dbReference>
<accession>A0A547PUN2</accession>
<evidence type="ECO:0000256" key="2">
    <source>
        <dbReference type="ARBA" id="ARBA00023002"/>
    </source>
</evidence>
<dbReference type="Pfam" id="PF02780">
    <property type="entry name" value="Transketolase_C"/>
    <property type="match status" value="1"/>
</dbReference>
<dbReference type="OrthoDB" id="9780894at2"/>
<dbReference type="AlphaFoldDB" id="A0A547PUN2"/>
<dbReference type="Proteomes" id="UP000318590">
    <property type="component" value="Unassembled WGS sequence"/>
</dbReference>
<dbReference type="InterPro" id="IPR033248">
    <property type="entry name" value="Transketolase_C"/>
</dbReference>
<dbReference type="InterPro" id="IPR009014">
    <property type="entry name" value="Transketo_C/PFOR_II"/>
</dbReference>
<dbReference type="SMART" id="SM00861">
    <property type="entry name" value="Transket_pyr"/>
    <property type="match status" value="1"/>
</dbReference>
<comment type="cofactor">
    <cofactor evidence="1">
        <name>thiamine diphosphate</name>
        <dbReference type="ChEBI" id="CHEBI:58937"/>
    </cofactor>
</comment>
<dbReference type="Gene3D" id="3.40.50.970">
    <property type="match status" value="1"/>
</dbReference>
<keyword evidence="6" id="KW-1185">Reference proteome</keyword>
<dbReference type="EMBL" id="VFSV01000021">
    <property type="protein sequence ID" value="TRD17862.1"/>
    <property type="molecule type" value="Genomic_DNA"/>
</dbReference>
<gene>
    <name evidence="5" type="ORF">FEV53_12410</name>
</gene>
<dbReference type="InterPro" id="IPR005475">
    <property type="entry name" value="Transketolase-like_Pyr-bd"/>
</dbReference>
<organism evidence="5 6">
    <name type="scientific">Palleronia caenipelagi</name>
    <dbReference type="NCBI Taxonomy" id="2489174"/>
    <lineage>
        <taxon>Bacteria</taxon>
        <taxon>Pseudomonadati</taxon>
        <taxon>Pseudomonadota</taxon>
        <taxon>Alphaproteobacteria</taxon>
        <taxon>Rhodobacterales</taxon>
        <taxon>Roseobacteraceae</taxon>
        <taxon>Palleronia</taxon>
    </lineage>
</organism>
<dbReference type="SUPFAM" id="SSF52922">
    <property type="entry name" value="TK C-terminal domain-like"/>
    <property type="match status" value="1"/>
</dbReference>
<evidence type="ECO:0000313" key="6">
    <source>
        <dbReference type="Proteomes" id="UP000318590"/>
    </source>
</evidence>
<feature type="domain" description="Transketolase-like pyrimidine-binding" evidence="4">
    <location>
        <begin position="4"/>
        <end position="186"/>
    </location>
</feature>
<comment type="caution">
    <text evidence="5">The sequence shown here is derived from an EMBL/GenBank/DDBJ whole genome shotgun (WGS) entry which is preliminary data.</text>
</comment>
<evidence type="ECO:0000256" key="3">
    <source>
        <dbReference type="ARBA" id="ARBA00023052"/>
    </source>
</evidence>
<evidence type="ECO:0000313" key="5">
    <source>
        <dbReference type="EMBL" id="TRD17862.1"/>
    </source>
</evidence>
<keyword evidence="2" id="KW-0560">Oxidoreductase</keyword>